<dbReference type="OMA" id="TQPCNIN"/>
<organism evidence="3 4">
    <name type="scientific">Entamoeba invadens IP1</name>
    <dbReference type="NCBI Taxonomy" id="370355"/>
    <lineage>
        <taxon>Eukaryota</taxon>
        <taxon>Amoebozoa</taxon>
        <taxon>Evosea</taxon>
        <taxon>Archamoebae</taxon>
        <taxon>Mastigamoebida</taxon>
        <taxon>Entamoebidae</taxon>
        <taxon>Entamoeba</taxon>
    </lineage>
</organism>
<protein>
    <recommendedName>
        <fullName evidence="5">EGF-like domain-containing protein</fullName>
    </recommendedName>
</protein>
<feature type="signal peptide" evidence="2">
    <location>
        <begin position="1"/>
        <end position="15"/>
    </location>
</feature>
<evidence type="ECO:0000256" key="1">
    <source>
        <dbReference type="SAM" id="Phobius"/>
    </source>
</evidence>
<reference evidence="3 4" key="1">
    <citation type="submission" date="2012-10" db="EMBL/GenBank/DDBJ databases">
        <authorList>
            <person name="Zafar N."/>
            <person name="Inman J."/>
            <person name="Hall N."/>
            <person name="Lorenzi H."/>
            <person name="Caler E."/>
        </authorList>
    </citation>
    <scope>NUCLEOTIDE SEQUENCE [LARGE SCALE GENOMIC DNA]</scope>
    <source>
        <strain evidence="3 4">IP1</strain>
    </source>
</reference>
<accession>A0A0A1UA17</accession>
<keyword evidence="4" id="KW-1185">Reference proteome</keyword>
<keyword evidence="2" id="KW-0732">Signal</keyword>
<evidence type="ECO:0008006" key="5">
    <source>
        <dbReference type="Google" id="ProtNLM"/>
    </source>
</evidence>
<feature type="chain" id="PRO_5013039935" description="EGF-like domain-containing protein" evidence="2">
    <location>
        <begin position="16"/>
        <end position="490"/>
    </location>
</feature>
<dbReference type="Proteomes" id="UP000014680">
    <property type="component" value="Unassembled WGS sequence"/>
</dbReference>
<keyword evidence="1" id="KW-0472">Membrane</keyword>
<keyword evidence="1" id="KW-1133">Transmembrane helix</keyword>
<proteinExistence type="predicted"/>
<keyword evidence="1" id="KW-0812">Transmembrane</keyword>
<evidence type="ECO:0000256" key="2">
    <source>
        <dbReference type="SAM" id="SignalP"/>
    </source>
</evidence>
<dbReference type="KEGG" id="eiv:EIN_398280"/>
<sequence length="490" mass="56237">MKFALFFFTIVLVLGQRDEIGKKIIEELKNGVESLNNVKRDLENVIWKPKPKDVVLNQKDVKQRPKVLVNSEEGPVNVEKDCGGGVKVKRDQLIDTCTSGKRIGINEFYQNERVYNASLTNVSSIQWSESAYVVKEMFIEGSKYATSDFGYSSCVINRIEGEGFVSDADIDILCGDAMLFTEYYFGYDCSTNNVVCDGKRIPNYMYDTTDFKQYKKCDTVSVLCNPDTVCYNNTVVDCPTEFNCNLTYSGVEKCSKRCEAVRTVYTCECPEDKTGQWCEKQGDLTCEISKVESNALGKGQEEFLDRGDPNKDSALRVYQFDGKKAVEMKFKVECTNEISQNTTDSWFISTEELKISSDPNRTLIVSVINFYNLADRSETFKVHLGAKHYTGEESVTVELPLDFLQNSKSWNGDTMYAEVQITPPFTTTSFSINRFYIQREHKEDKYNRTVWIKTNWWWILIIFVVLALCVFVCGWYYYKNTDVFARVKDD</sequence>
<dbReference type="OrthoDB" id="26203at2759"/>
<dbReference type="VEuPathDB" id="AmoebaDB:EIN_398280"/>
<dbReference type="AlphaFoldDB" id="A0A0A1UA17"/>
<evidence type="ECO:0000313" key="3">
    <source>
        <dbReference type="EMBL" id="ELP91898.1"/>
    </source>
</evidence>
<dbReference type="GeneID" id="14890829"/>
<dbReference type="RefSeq" id="XP_004258669.1">
    <property type="nucleotide sequence ID" value="XM_004258621.1"/>
</dbReference>
<dbReference type="EMBL" id="KB206411">
    <property type="protein sequence ID" value="ELP91898.1"/>
    <property type="molecule type" value="Genomic_DNA"/>
</dbReference>
<name>A0A0A1UA17_ENTIV</name>
<feature type="transmembrane region" description="Helical" evidence="1">
    <location>
        <begin position="456"/>
        <end position="478"/>
    </location>
</feature>
<gene>
    <name evidence="3" type="ORF">EIN_398280</name>
</gene>
<evidence type="ECO:0000313" key="4">
    <source>
        <dbReference type="Proteomes" id="UP000014680"/>
    </source>
</evidence>